<sequence length="1118" mass="123470">MEKDPLSNLLLFQNYHLKKFLNVMRITSFLLFLCVFASFATNTSSQNAKVNISGSNMTVGNFIDQVEKQTDYLFVYSKSEVNVEEAIAVKNGNKSVAQCLAEAFAGTDVKYAFENDYIVLTKNASPAIAQQGKVVSGTITDSKGEAIIGANVLVKGSSLGTTTDFDGKYSLEVPAGAVLQVSYIGYLSKEVAVGSQSNINIVLTEDTQALDEVVVVGYGTQRKSDVTGSISVANADQILKTSSFSALDGLKGKASGVNIFTNSGQPGGASRVMIRGIGTINSSSNPLYVVDGVVMEDFQFLNPNDIERIEVLKDASATAIYGARGANGVLMITTKRGMKGEGVKVSYNGYVSLSQAASKMDVMNAAEFMEAMKISYENDRKWYGSTKTLTLKDTELFNADGTPKYDTDWQDEATRTALSHNHQLSIQQGGKNSSVGAFLNYTDQQGVMLNTYMKRINAKLTYDAKPLSWLSTGVNVLVNHTWQNDTDEGGGGQVARRTMIEMPAILPVKYPNGKWSNSFSTSDFSFEAMANPVHALETMERMRYRTQIFGNAALTFHLLPGLDLRTQIGVDAHLRKWREYSPTDLINISADKGGYAFMSDTQQLYWQEDTYLSYNKVFGKHRIFATAGLSWMERTYNYMSVSATGFSDNFYGYNNLGAAKTPEPPSSSYNRWAMNSYYLRGSYTYNDRYMATLTARMDGSSKFGANNKYAFFPSIGLGWLASNEGFMEDMTAIDQLKFHTSYGVTGNSEIDPYKSLATISSGTALIDGARQATSYVARLANPDLEWEKTNQFDFGVNLNLFKNRLNFDVSYYYKLTTDLLLDSPVPHSTGFSSIIDNIGEVENYGVDFMLNSVNVQTKDFSWNTTLNVNYNRNKIKQLGENNEDILPGPNWVSGSQTILRVGESLSSFWGYERLGVWTVEERAEAEAAGARVGQAKRSKEKKILGKGIPDFTGSLINTFNYKNFDLTVDLQFVAGVDILQQFYHSAEDRFGYTSGLASILHEGYNGSNPNTMVQAIRNANLSGQSSELDSHWVADGSYIRGNLIQLGYTFDAKALKALHLGALRVYASVNNAFVLDSKDFQGYDPEGTSQGSNQWGQNMFFYQYPKPRTYTLGVNVTF</sequence>
<organism evidence="14 15">
    <name type="scientific">Parabacteroides chartae</name>
    <dbReference type="NCBI Taxonomy" id="1037355"/>
    <lineage>
        <taxon>Bacteria</taxon>
        <taxon>Pseudomonadati</taxon>
        <taxon>Bacteroidota</taxon>
        <taxon>Bacteroidia</taxon>
        <taxon>Bacteroidales</taxon>
        <taxon>Tannerellaceae</taxon>
        <taxon>Parabacteroides</taxon>
    </lineage>
</organism>
<dbReference type="InterPro" id="IPR023996">
    <property type="entry name" value="TonB-dep_OMP_SusC/RagA"/>
</dbReference>
<dbReference type="InterPro" id="IPR008969">
    <property type="entry name" value="CarboxyPept-like_regulatory"/>
</dbReference>
<dbReference type="AlphaFoldDB" id="A0A1T5EY11"/>
<dbReference type="InterPro" id="IPR037066">
    <property type="entry name" value="Plug_dom_sf"/>
</dbReference>
<dbReference type="InterPro" id="IPR000531">
    <property type="entry name" value="Beta-barrel_TonB"/>
</dbReference>
<dbReference type="SMART" id="SM00965">
    <property type="entry name" value="STN"/>
    <property type="match status" value="1"/>
</dbReference>
<evidence type="ECO:0000256" key="8">
    <source>
        <dbReference type="ARBA" id="ARBA00023136"/>
    </source>
</evidence>
<evidence type="ECO:0000256" key="6">
    <source>
        <dbReference type="ARBA" id="ARBA00023004"/>
    </source>
</evidence>
<dbReference type="InterPro" id="IPR012910">
    <property type="entry name" value="Plug_dom"/>
</dbReference>
<evidence type="ECO:0000313" key="14">
    <source>
        <dbReference type="EMBL" id="SKB88590.1"/>
    </source>
</evidence>
<gene>
    <name evidence="14" type="ORF">SAMN05660349_03203</name>
</gene>
<feature type="chain" id="PRO_5012933741" evidence="12">
    <location>
        <begin position="41"/>
        <end position="1118"/>
    </location>
</feature>
<feature type="domain" description="Secretin/TonB short N-terminal" evidence="13">
    <location>
        <begin position="72"/>
        <end position="123"/>
    </location>
</feature>
<protein>
    <submittedName>
        <fullName evidence="14">TonB-linked outer membrane protein, SusC/RagA family</fullName>
    </submittedName>
</protein>
<keyword evidence="5 10" id="KW-0812">Transmembrane</keyword>
<evidence type="ECO:0000256" key="3">
    <source>
        <dbReference type="ARBA" id="ARBA00022452"/>
    </source>
</evidence>
<dbReference type="InterPro" id="IPR039426">
    <property type="entry name" value="TonB-dep_rcpt-like"/>
</dbReference>
<keyword evidence="4" id="KW-0406">Ion transport</keyword>
<evidence type="ECO:0000313" key="15">
    <source>
        <dbReference type="Proteomes" id="UP000190852"/>
    </source>
</evidence>
<feature type="signal peptide" evidence="12">
    <location>
        <begin position="1"/>
        <end position="40"/>
    </location>
</feature>
<reference evidence="15" key="1">
    <citation type="submission" date="2017-02" db="EMBL/GenBank/DDBJ databases">
        <authorList>
            <person name="Varghese N."/>
            <person name="Submissions S."/>
        </authorList>
    </citation>
    <scope>NUCLEOTIDE SEQUENCE [LARGE SCALE GENOMIC DNA]</scope>
    <source>
        <strain evidence="15">DSM 24967</strain>
    </source>
</reference>
<dbReference type="InterPro" id="IPR011662">
    <property type="entry name" value="Secretin/TonB_short_N"/>
</dbReference>
<dbReference type="GO" id="GO:0009279">
    <property type="term" value="C:cell outer membrane"/>
    <property type="evidence" value="ECO:0007669"/>
    <property type="project" value="UniProtKB-SubCell"/>
</dbReference>
<dbReference type="Pfam" id="PF13715">
    <property type="entry name" value="CarbopepD_reg_2"/>
    <property type="match status" value="1"/>
</dbReference>
<keyword evidence="8 10" id="KW-0472">Membrane</keyword>
<keyword evidence="15" id="KW-1185">Reference proteome</keyword>
<dbReference type="Pfam" id="PF07715">
    <property type="entry name" value="Plug"/>
    <property type="match status" value="1"/>
</dbReference>
<dbReference type="InterPro" id="IPR023997">
    <property type="entry name" value="TonB-dep_OMP_SusC/RagA_CS"/>
</dbReference>
<evidence type="ECO:0000256" key="12">
    <source>
        <dbReference type="SAM" id="SignalP"/>
    </source>
</evidence>
<keyword evidence="12" id="KW-0732">Signal</keyword>
<dbReference type="SUPFAM" id="SSF56935">
    <property type="entry name" value="Porins"/>
    <property type="match status" value="1"/>
</dbReference>
<keyword evidence="6" id="KW-0408">Iron</keyword>
<evidence type="ECO:0000256" key="1">
    <source>
        <dbReference type="ARBA" id="ARBA00004571"/>
    </source>
</evidence>
<evidence type="ECO:0000256" key="2">
    <source>
        <dbReference type="ARBA" id="ARBA00022448"/>
    </source>
</evidence>
<proteinExistence type="inferred from homology"/>
<evidence type="ECO:0000256" key="7">
    <source>
        <dbReference type="ARBA" id="ARBA00023077"/>
    </source>
</evidence>
<dbReference type="Gene3D" id="2.40.170.20">
    <property type="entry name" value="TonB-dependent receptor, beta-barrel domain"/>
    <property type="match status" value="1"/>
</dbReference>
<dbReference type="Gene3D" id="2.60.40.1120">
    <property type="entry name" value="Carboxypeptidase-like, regulatory domain"/>
    <property type="match status" value="1"/>
</dbReference>
<evidence type="ECO:0000256" key="4">
    <source>
        <dbReference type="ARBA" id="ARBA00022496"/>
    </source>
</evidence>
<dbReference type="GO" id="GO:0006826">
    <property type="term" value="P:iron ion transport"/>
    <property type="evidence" value="ECO:0007669"/>
    <property type="project" value="UniProtKB-KW"/>
</dbReference>
<dbReference type="NCBIfam" id="TIGR04056">
    <property type="entry name" value="OMP_RagA_SusC"/>
    <property type="match status" value="1"/>
</dbReference>
<keyword evidence="9 10" id="KW-0998">Cell outer membrane</keyword>
<keyword evidence="3 10" id="KW-1134">Transmembrane beta strand</keyword>
<evidence type="ECO:0000256" key="10">
    <source>
        <dbReference type="PROSITE-ProRule" id="PRU01360"/>
    </source>
</evidence>
<keyword evidence="2 10" id="KW-0813">Transport</keyword>
<keyword evidence="7 11" id="KW-0798">TonB box</keyword>
<dbReference type="InterPro" id="IPR036942">
    <property type="entry name" value="Beta-barrel_TonB_sf"/>
</dbReference>
<evidence type="ECO:0000256" key="9">
    <source>
        <dbReference type="ARBA" id="ARBA00023237"/>
    </source>
</evidence>
<dbReference type="SUPFAM" id="SSF49464">
    <property type="entry name" value="Carboxypeptidase regulatory domain-like"/>
    <property type="match status" value="1"/>
</dbReference>
<dbReference type="Proteomes" id="UP000190852">
    <property type="component" value="Unassembled WGS sequence"/>
</dbReference>
<accession>A0A1T5EY11</accession>
<name>A0A1T5EY11_9BACT</name>
<evidence type="ECO:0000256" key="11">
    <source>
        <dbReference type="RuleBase" id="RU003357"/>
    </source>
</evidence>
<evidence type="ECO:0000259" key="13">
    <source>
        <dbReference type="SMART" id="SM00965"/>
    </source>
</evidence>
<dbReference type="Pfam" id="PF00593">
    <property type="entry name" value="TonB_dep_Rec_b-barrel"/>
    <property type="match status" value="1"/>
</dbReference>
<comment type="similarity">
    <text evidence="10 11">Belongs to the TonB-dependent receptor family.</text>
</comment>
<dbReference type="PROSITE" id="PS52016">
    <property type="entry name" value="TONB_DEPENDENT_REC_3"/>
    <property type="match status" value="1"/>
</dbReference>
<dbReference type="EMBL" id="FUYQ01000033">
    <property type="protein sequence ID" value="SKB88590.1"/>
    <property type="molecule type" value="Genomic_DNA"/>
</dbReference>
<evidence type="ECO:0000256" key="5">
    <source>
        <dbReference type="ARBA" id="ARBA00022692"/>
    </source>
</evidence>
<dbReference type="FunFam" id="2.60.40.1120:FF:000003">
    <property type="entry name" value="Outer membrane protein Omp121"/>
    <property type="match status" value="1"/>
</dbReference>
<comment type="subcellular location">
    <subcellularLocation>
        <location evidence="1 10">Cell outer membrane</location>
        <topology evidence="1 10">Multi-pass membrane protein</topology>
    </subcellularLocation>
</comment>
<dbReference type="NCBIfam" id="TIGR04057">
    <property type="entry name" value="SusC_RagA_signa"/>
    <property type="match status" value="1"/>
</dbReference>
<dbReference type="Gene3D" id="2.170.130.10">
    <property type="entry name" value="TonB-dependent receptor, plug domain"/>
    <property type="match status" value="1"/>
</dbReference>
<dbReference type="FunFam" id="2.170.130.10:FF:000008">
    <property type="entry name" value="SusC/RagA family TonB-linked outer membrane protein"/>
    <property type="match status" value="1"/>
</dbReference>
<keyword evidence="4" id="KW-0410">Iron transport</keyword>